<dbReference type="InterPro" id="IPR029060">
    <property type="entry name" value="PIN-like_dom_sf"/>
</dbReference>
<dbReference type="Proteomes" id="UP000770015">
    <property type="component" value="Unassembled WGS sequence"/>
</dbReference>
<gene>
    <name evidence="2" type="ORF">F5X68DRAFT_241914</name>
</gene>
<proteinExistence type="predicted"/>
<organism evidence="2 3">
    <name type="scientific">Plectosphaerella plurivora</name>
    <dbReference type="NCBI Taxonomy" id="936078"/>
    <lineage>
        <taxon>Eukaryota</taxon>
        <taxon>Fungi</taxon>
        <taxon>Dikarya</taxon>
        <taxon>Ascomycota</taxon>
        <taxon>Pezizomycotina</taxon>
        <taxon>Sordariomycetes</taxon>
        <taxon>Hypocreomycetidae</taxon>
        <taxon>Glomerellales</taxon>
        <taxon>Plectosphaerellaceae</taxon>
        <taxon>Plectosphaerella</taxon>
    </lineage>
</organism>
<evidence type="ECO:0000259" key="1">
    <source>
        <dbReference type="SMART" id="SM00484"/>
    </source>
</evidence>
<dbReference type="Gene3D" id="3.40.50.1010">
    <property type="entry name" value="5'-nuclease"/>
    <property type="match status" value="2"/>
</dbReference>
<reference evidence="2" key="1">
    <citation type="journal article" date="2021" name="Nat. Commun.">
        <title>Genetic determinants of endophytism in the Arabidopsis root mycobiome.</title>
        <authorList>
            <person name="Mesny F."/>
            <person name="Miyauchi S."/>
            <person name="Thiergart T."/>
            <person name="Pickel B."/>
            <person name="Atanasova L."/>
            <person name="Karlsson M."/>
            <person name="Huettel B."/>
            <person name="Barry K.W."/>
            <person name="Haridas S."/>
            <person name="Chen C."/>
            <person name="Bauer D."/>
            <person name="Andreopoulos W."/>
            <person name="Pangilinan J."/>
            <person name="LaButti K."/>
            <person name="Riley R."/>
            <person name="Lipzen A."/>
            <person name="Clum A."/>
            <person name="Drula E."/>
            <person name="Henrissat B."/>
            <person name="Kohler A."/>
            <person name="Grigoriev I.V."/>
            <person name="Martin F.M."/>
            <person name="Hacquard S."/>
        </authorList>
    </citation>
    <scope>NUCLEOTIDE SEQUENCE</scope>
    <source>
        <strain evidence="2">MPI-SDFR-AT-0117</strain>
    </source>
</reference>
<comment type="caution">
    <text evidence="2">The sequence shown here is derived from an EMBL/GenBank/DDBJ whole genome shotgun (WGS) entry which is preliminary data.</text>
</comment>
<dbReference type="PRINTS" id="PR00853">
    <property type="entry name" value="XPGRADSUPER"/>
</dbReference>
<dbReference type="InterPro" id="IPR006084">
    <property type="entry name" value="XPG/Rad2"/>
</dbReference>
<dbReference type="InterPro" id="IPR036279">
    <property type="entry name" value="5-3_exonuclease_C_sf"/>
</dbReference>
<accession>A0A9P9A9C1</accession>
<sequence>MWILGLYKIIGDVATKCSLRQLSADHFKKTGRPFTVAVDEAHWRFHNVDAAMTASIRAGAAGANPNEKNILYRLFELQRLNIRVIMVTDGNDKPASKGKGNMNPELTRLLKQVCEALAVEWHQAPGEGEAECAALQRAGRVDAVWSKDSDAVMFGATVVIRDITEDKNGKNSRSKEEVLVLKMEDVTGTTGFTQKSCIAFALLAGCDYAEGLWNCREVLASKLALHGDLAEMLCDITTITTPRGRDFWRRRLNDALLEHNGQASAKWLQANPRYPKPDIIKACVQPSVSSAAVLQRLPLEPRPRTTADIATAIDFLSGWFNRNGLPTWPVTFLIPGEVNNRCMIAGQQPPGAALPPDIPIQLKRRNDLETSVVIDPRSAPRATAVVVDLTLSSSPPKVRAVFDDDQENRTRPVKRIFVPDFD</sequence>
<dbReference type="PANTHER" id="PTHR11081">
    <property type="entry name" value="FLAP ENDONUCLEASE FAMILY MEMBER"/>
    <property type="match status" value="1"/>
</dbReference>
<dbReference type="SUPFAM" id="SSF88723">
    <property type="entry name" value="PIN domain-like"/>
    <property type="match status" value="1"/>
</dbReference>
<dbReference type="PANTHER" id="PTHR11081:SF62">
    <property type="entry name" value="XPG-I DOMAIN-CONTAINING PROTEIN"/>
    <property type="match status" value="1"/>
</dbReference>
<dbReference type="Pfam" id="PF00867">
    <property type="entry name" value="XPG_I"/>
    <property type="match status" value="1"/>
</dbReference>
<dbReference type="InterPro" id="IPR006086">
    <property type="entry name" value="XPG-I_dom"/>
</dbReference>
<dbReference type="OrthoDB" id="2959108at2759"/>
<dbReference type="CDD" id="cd09870">
    <property type="entry name" value="PIN_YEN1"/>
    <property type="match status" value="1"/>
</dbReference>
<dbReference type="SMART" id="SM00484">
    <property type="entry name" value="XPGI"/>
    <property type="match status" value="1"/>
</dbReference>
<dbReference type="AlphaFoldDB" id="A0A9P9A9C1"/>
<dbReference type="GO" id="GO:0017108">
    <property type="term" value="F:5'-flap endonuclease activity"/>
    <property type="evidence" value="ECO:0007669"/>
    <property type="project" value="TreeGrafter"/>
</dbReference>
<keyword evidence="3" id="KW-1185">Reference proteome</keyword>
<feature type="domain" description="XPG-I" evidence="1">
    <location>
        <begin position="115"/>
        <end position="192"/>
    </location>
</feature>
<protein>
    <submittedName>
        <fullName evidence="2">PIN domain-like protein</fullName>
    </submittedName>
</protein>
<dbReference type="GO" id="GO:0006281">
    <property type="term" value="P:DNA repair"/>
    <property type="evidence" value="ECO:0007669"/>
    <property type="project" value="UniProtKB-ARBA"/>
</dbReference>
<evidence type="ECO:0000313" key="2">
    <source>
        <dbReference type="EMBL" id="KAH6684903.1"/>
    </source>
</evidence>
<dbReference type="EMBL" id="JAGSXJ010000016">
    <property type="protein sequence ID" value="KAH6684903.1"/>
    <property type="molecule type" value="Genomic_DNA"/>
</dbReference>
<evidence type="ECO:0000313" key="3">
    <source>
        <dbReference type="Proteomes" id="UP000770015"/>
    </source>
</evidence>
<dbReference type="SUPFAM" id="SSF47807">
    <property type="entry name" value="5' to 3' exonuclease, C-terminal subdomain"/>
    <property type="match status" value="1"/>
</dbReference>
<name>A0A9P9A9C1_9PEZI</name>